<name>A0A2U0U7G9_9BACT</name>
<sequence>MNNKNTKISIFVALLTLALTLTGCHRMDVGYLKTADASFSPDTVYVYRSIDPTSERALNGSPWTSTRIQGVSGTAPINYSYVSVKVSDGGNAEAFNAIVRDGLVTIQGGLIQLFQKGAAQLPDGKYTLTIRVSNEDHEATLQDIFTFVVAEKEF</sequence>
<reference evidence="2 3" key="1">
    <citation type="submission" date="2018-05" db="EMBL/GenBank/DDBJ databases">
        <title>Genomic Encyclopedia of Type Strains, Phase IV (KMG-IV): sequencing the most valuable type-strain genomes for metagenomic binning, comparative biology and taxonomic classification.</title>
        <authorList>
            <person name="Goeker M."/>
        </authorList>
    </citation>
    <scope>NUCLEOTIDE SEQUENCE [LARGE SCALE GENOMIC DNA]</scope>
    <source>
        <strain evidence="2 3">DSM 100333</strain>
    </source>
</reference>
<dbReference type="AlphaFoldDB" id="A0A2U0U7G9"/>
<gene>
    <name evidence="2" type="ORF">C7379_11183</name>
</gene>
<feature type="signal peptide" evidence="1">
    <location>
        <begin position="1"/>
        <end position="26"/>
    </location>
</feature>
<comment type="caution">
    <text evidence="2">The sequence shown here is derived from an EMBL/GenBank/DDBJ whole genome shotgun (WGS) entry which is preliminary data.</text>
</comment>
<protein>
    <recommendedName>
        <fullName evidence="4">Gliding motility-associated lipoprotein GldH</fullName>
    </recommendedName>
</protein>
<dbReference type="EMBL" id="QENY01000011">
    <property type="protein sequence ID" value="PVX53568.1"/>
    <property type="molecule type" value="Genomic_DNA"/>
</dbReference>
<accession>A0A2U0U7G9</accession>
<proteinExistence type="predicted"/>
<dbReference type="PROSITE" id="PS51257">
    <property type="entry name" value="PROKAR_LIPOPROTEIN"/>
    <property type="match status" value="1"/>
</dbReference>
<evidence type="ECO:0008006" key="4">
    <source>
        <dbReference type="Google" id="ProtNLM"/>
    </source>
</evidence>
<evidence type="ECO:0000256" key="1">
    <source>
        <dbReference type="SAM" id="SignalP"/>
    </source>
</evidence>
<organism evidence="2 3">
    <name type="scientific">Hallella colorans</name>
    <dbReference type="NCBI Taxonomy" id="1703337"/>
    <lineage>
        <taxon>Bacteria</taxon>
        <taxon>Pseudomonadati</taxon>
        <taxon>Bacteroidota</taxon>
        <taxon>Bacteroidia</taxon>
        <taxon>Bacteroidales</taxon>
        <taxon>Prevotellaceae</taxon>
        <taxon>Hallella</taxon>
    </lineage>
</organism>
<keyword evidence="1" id="KW-0732">Signal</keyword>
<evidence type="ECO:0000313" key="2">
    <source>
        <dbReference type="EMBL" id="PVX53568.1"/>
    </source>
</evidence>
<evidence type="ECO:0000313" key="3">
    <source>
        <dbReference type="Proteomes" id="UP000245870"/>
    </source>
</evidence>
<dbReference type="OrthoDB" id="1096881at2"/>
<keyword evidence="3" id="KW-1185">Reference proteome</keyword>
<dbReference type="RefSeq" id="WP_116616647.1">
    <property type="nucleotide sequence ID" value="NZ_CAMPWS010000010.1"/>
</dbReference>
<feature type="chain" id="PRO_5015415610" description="Gliding motility-associated lipoprotein GldH" evidence="1">
    <location>
        <begin position="27"/>
        <end position="154"/>
    </location>
</feature>
<dbReference type="Proteomes" id="UP000245870">
    <property type="component" value="Unassembled WGS sequence"/>
</dbReference>